<feature type="domain" description="Major facilitator superfamily (MFS) profile" evidence="7">
    <location>
        <begin position="49"/>
        <end position="460"/>
    </location>
</feature>
<feature type="transmembrane region" description="Helical" evidence="6">
    <location>
        <begin position="140"/>
        <end position="163"/>
    </location>
</feature>
<evidence type="ECO:0000259" key="7">
    <source>
        <dbReference type="PROSITE" id="PS50850"/>
    </source>
</evidence>
<comment type="caution">
    <text evidence="8">The sequence shown here is derived from an EMBL/GenBank/DDBJ whole genome shotgun (WGS) entry which is preliminary data.</text>
</comment>
<evidence type="ECO:0000256" key="5">
    <source>
        <dbReference type="ARBA" id="ARBA00023136"/>
    </source>
</evidence>
<feature type="transmembrane region" description="Helical" evidence="6">
    <location>
        <begin position="403"/>
        <end position="423"/>
    </location>
</feature>
<feature type="transmembrane region" description="Helical" evidence="6">
    <location>
        <begin position="115"/>
        <end position="134"/>
    </location>
</feature>
<name>A0ABR1JK15_9AGAR</name>
<dbReference type="InterPro" id="IPR036259">
    <property type="entry name" value="MFS_trans_sf"/>
</dbReference>
<feature type="transmembrane region" description="Helical" evidence="6">
    <location>
        <begin position="175"/>
        <end position="196"/>
    </location>
</feature>
<feature type="transmembrane region" description="Helical" evidence="6">
    <location>
        <begin position="208"/>
        <end position="230"/>
    </location>
</feature>
<feature type="transmembrane region" description="Helical" evidence="6">
    <location>
        <begin position="435"/>
        <end position="457"/>
    </location>
</feature>
<evidence type="ECO:0000313" key="9">
    <source>
        <dbReference type="Proteomes" id="UP001498398"/>
    </source>
</evidence>
<evidence type="ECO:0000256" key="1">
    <source>
        <dbReference type="ARBA" id="ARBA00004141"/>
    </source>
</evidence>
<evidence type="ECO:0000256" key="4">
    <source>
        <dbReference type="ARBA" id="ARBA00022989"/>
    </source>
</evidence>
<keyword evidence="3 6" id="KW-0812">Transmembrane</keyword>
<sequence length="503" mass="55044">MLASESGRVSYDTFEDHGHTTRSASVEFIRDEERDEETRKAVRKIDVAILPVMTIFYLLSFLDRANIGNARVAGLQRDLGMSDHQYSVAVTVLFIPYILSEIPANLLLRKIGPSILLPALLTVWGVIVTLQGSVTTYAELVALRVLLGAVEGPMAPGIVLYLSGFYTRKELSLRVAIFFSAASIAGAFSGLLAAAIVNMDGLRGKAGWSWIFIIEGVFTVVIGLLGFFLVPPSPEKARFLSAKQKELIIHRIDKDRPATSTNYSFTIHEVFRSMSSPHVLLVFIIFYLEGTNASGIALFLPSIINQMGFGANESQLLSVGPYAGGVIVTLLSAFFSDRFNTRAIPIAMIYSLAIAGFALYLGADDKFTRYGSLYLSVSGVYASTPIIYAWLSNNSEPHYRRATSIALGVIATNSGGITSTWLYPSNEAPAFRKAIIINLVFAILVILTSALNALILSRANRLKREKRIELLAPYLEHGSVEPDGGLKAWVELGDKHPDYVYTI</sequence>
<feature type="transmembrane region" description="Helical" evidence="6">
    <location>
        <begin position="373"/>
        <end position="391"/>
    </location>
</feature>
<accession>A0ABR1JK15</accession>
<evidence type="ECO:0000256" key="6">
    <source>
        <dbReference type="SAM" id="Phobius"/>
    </source>
</evidence>
<dbReference type="EMBL" id="JBANRG010000011">
    <property type="protein sequence ID" value="KAK7462345.1"/>
    <property type="molecule type" value="Genomic_DNA"/>
</dbReference>
<dbReference type="SUPFAM" id="SSF103473">
    <property type="entry name" value="MFS general substrate transporter"/>
    <property type="match status" value="1"/>
</dbReference>
<feature type="transmembrane region" description="Helical" evidence="6">
    <location>
        <begin position="343"/>
        <end position="361"/>
    </location>
</feature>
<dbReference type="Gene3D" id="1.20.1250.20">
    <property type="entry name" value="MFS general substrate transporter like domains"/>
    <property type="match status" value="2"/>
</dbReference>
<keyword evidence="5 6" id="KW-0472">Membrane</keyword>
<feature type="transmembrane region" description="Helical" evidence="6">
    <location>
        <begin position="279"/>
        <end position="304"/>
    </location>
</feature>
<protein>
    <recommendedName>
        <fullName evidence="7">Major facilitator superfamily (MFS) profile domain-containing protein</fullName>
    </recommendedName>
</protein>
<keyword evidence="2" id="KW-0813">Transport</keyword>
<gene>
    <name evidence="8" type="ORF">VKT23_007946</name>
</gene>
<feature type="transmembrane region" description="Helical" evidence="6">
    <location>
        <begin position="87"/>
        <end position="108"/>
    </location>
</feature>
<dbReference type="Proteomes" id="UP001498398">
    <property type="component" value="Unassembled WGS sequence"/>
</dbReference>
<dbReference type="InterPro" id="IPR011701">
    <property type="entry name" value="MFS"/>
</dbReference>
<keyword evidence="9" id="KW-1185">Reference proteome</keyword>
<dbReference type="InterPro" id="IPR020846">
    <property type="entry name" value="MFS_dom"/>
</dbReference>
<evidence type="ECO:0000313" key="8">
    <source>
        <dbReference type="EMBL" id="KAK7462345.1"/>
    </source>
</evidence>
<dbReference type="Pfam" id="PF07690">
    <property type="entry name" value="MFS_1"/>
    <property type="match status" value="1"/>
</dbReference>
<comment type="subcellular location">
    <subcellularLocation>
        <location evidence="1">Membrane</location>
        <topology evidence="1">Multi-pass membrane protein</topology>
    </subcellularLocation>
</comment>
<keyword evidence="4 6" id="KW-1133">Transmembrane helix</keyword>
<evidence type="ECO:0000256" key="2">
    <source>
        <dbReference type="ARBA" id="ARBA00022448"/>
    </source>
</evidence>
<reference evidence="8 9" key="1">
    <citation type="submission" date="2024-01" db="EMBL/GenBank/DDBJ databases">
        <title>A draft genome for the cacao thread blight pathogen Marasmiellus scandens.</title>
        <authorList>
            <person name="Baruah I.K."/>
            <person name="Leung J."/>
            <person name="Bukari Y."/>
            <person name="Amoako-Attah I."/>
            <person name="Meinhardt L.W."/>
            <person name="Bailey B.A."/>
            <person name="Cohen S.P."/>
        </authorList>
    </citation>
    <scope>NUCLEOTIDE SEQUENCE [LARGE SCALE GENOMIC DNA]</scope>
    <source>
        <strain evidence="8 9">GH-19</strain>
    </source>
</reference>
<proteinExistence type="predicted"/>
<feature type="transmembrane region" description="Helical" evidence="6">
    <location>
        <begin position="47"/>
        <end position="67"/>
    </location>
</feature>
<evidence type="ECO:0000256" key="3">
    <source>
        <dbReference type="ARBA" id="ARBA00022692"/>
    </source>
</evidence>
<dbReference type="PANTHER" id="PTHR43791:SF85">
    <property type="entry name" value="TRANSPORTER, PUTATIVE (AFU_ORTHOLOGUE AFUA_6G00710)-RELATED"/>
    <property type="match status" value="1"/>
</dbReference>
<dbReference type="PROSITE" id="PS50850">
    <property type="entry name" value="MFS"/>
    <property type="match status" value="1"/>
</dbReference>
<feature type="transmembrane region" description="Helical" evidence="6">
    <location>
        <begin position="316"/>
        <end position="336"/>
    </location>
</feature>
<dbReference type="PANTHER" id="PTHR43791">
    <property type="entry name" value="PERMEASE-RELATED"/>
    <property type="match status" value="1"/>
</dbReference>
<organism evidence="8 9">
    <name type="scientific">Marasmiellus scandens</name>
    <dbReference type="NCBI Taxonomy" id="2682957"/>
    <lineage>
        <taxon>Eukaryota</taxon>
        <taxon>Fungi</taxon>
        <taxon>Dikarya</taxon>
        <taxon>Basidiomycota</taxon>
        <taxon>Agaricomycotina</taxon>
        <taxon>Agaricomycetes</taxon>
        <taxon>Agaricomycetidae</taxon>
        <taxon>Agaricales</taxon>
        <taxon>Marasmiineae</taxon>
        <taxon>Omphalotaceae</taxon>
        <taxon>Marasmiellus</taxon>
    </lineage>
</organism>